<dbReference type="RefSeq" id="WP_078649084.1">
    <property type="nucleotide sequence ID" value="NZ_JBHSPX010000004.1"/>
</dbReference>
<feature type="transmembrane region" description="Helical" evidence="1">
    <location>
        <begin position="67"/>
        <end position="91"/>
    </location>
</feature>
<gene>
    <name evidence="2" type="ORF">ACFP4F_17260</name>
</gene>
<feature type="transmembrane region" description="Helical" evidence="1">
    <location>
        <begin position="103"/>
        <end position="121"/>
    </location>
</feature>
<keyword evidence="1" id="KW-0472">Membrane</keyword>
<feature type="transmembrane region" description="Helical" evidence="1">
    <location>
        <begin position="210"/>
        <end position="229"/>
    </location>
</feature>
<proteinExistence type="predicted"/>
<evidence type="ECO:0000256" key="1">
    <source>
        <dbReference type="SAM" id="Phobius"/>
    </source>
</evidence>
<sequence>MERVTGNKDIHELAAGADRAAQPAENTPPRRHAGPMWLLVNAACVTALTGLLWFSPVVPLPALLRGAASLISALLIVVAFLLVLVLLPILWLRHRRGLKTPKLGLVALAVALVAAAVLALTTQTAGSERALEKRGRWAEAVVLDVDDRKTDKCTLRTPDGWEISPRLSEEEGCEAESVKPGDKMRVLYDPQGAAAPTEKREAELDSSSHIGPIGGLATLAVAAGTWGCVRLNRRNSK</sequence>
<evidence type="ECO:0000313" key="3">
    <source>
        <dbReference type="Proteomes" id="UP001596139"/>
    </source>
</evidence>
<dbReference type="Proteomes" id="UP001596139">
    <property type="component" value="Unassembled WGS sequence"/>
</dbReference>
<keyword evidence="1" id="KW-0812">Transmembrane</keyword>
<evidence type="ECO:0000313" key="2">
    <source>
        <dbReference type="EMBL" id="MFC6064286.1"/>
    </source>
</evidence>
<feature type="transmembrane region" description="Helical" evidence="1">
    <location>
        <begin position="36"/>
        <end position="55"/>
    </location>
</feature>
<dbReference type="EMBL" id="JBHSPX010000004">
    <property type="protein sequence ID" value="MFC6064286.1"/>
    <property type="molecule type" value="Genomic_DNA"/>
</dbReference>
<keyword evidence="3" id="KW-1185">Reference proteome</keyword>
<reference evidence="3" key="1">
    <citation type="journal article" date="2019" name="Int. J. Syst. Evol. Microbiol.">
        <title>The Global Catalogue of Microorganisms (GCM) 10K type strain sequencing project: providing services to taxonomists for standard genome sequencing and annotation.</title>
        <authorList>
            <consortium name="The Broad Institute Genomics Platform"/>
            <consortium name="The Broad Institute Genome Sequencing Center for Infectious Disease"/>
            <person name="Wu L."/>
            <person name="Ma J."/>
        </authorList>
    </citation>
    <scope>NUCLEOTIDE SEQUENCE [LARGE SCALE GENOMIC DNA]</scope>
    <source>
        <strain evidence="3">CGMCC 1.15180</strain>
    </source>
</reference>
<protein>
    <recommendedName>
        <fullName evidence="4">DUF3592 domain-containing protein</fullName>
    </recommendedName>
</protein>
<comment type="caution">
    <text evidence="2">The sequence shown here is derived from an EMBL/GenBank/DDBJ whole genome shotgun (WGS) entry which is preliminary data.</text>
</comment>
<organism evidence="2 3">
    <name type="scientific">Streptomyces ochraceiscleroticus</name>
    <dbReference type="NCBI Taxonomy" id="47761"/>
    <lineage>
        <taxon>Bacteria</taxon>
        <taxon>Bacillati</taxon>
        <taxon>Actinomycetota</taxon>
        <taxon>Actinomycetes</taxon>
        <taxon>Kitasatosporales</taxon>
        <taxon>Streptomycetaceae</taxon>
        <taxon>Streptomyces</taxon>
    </lineage>
</organism>
<accession>A0ABW1MLG8</accession>
<evidence type="ECO:0008006" key="4">
    <source>
        <dbReference type="Google" id="ProtNLM"/>
    </source>
</evidence>
<name>A0ABW1MLG8_9ACTN</name>
<keyword evidence="1" id="KW-1133">Transmembrane helix</keyword>